<evidence type="ECO:0000313" key="3">
    <source>
        <dbReference type="EMBL" id="APF20461.1"/>
    </source>
</evidence>
<dbReference type="EMBL" id="CP018099">
    <property type="protein sequence ID" value="APF20461.1"/>
    <property type="molecule type" value="Genomic_DNA"/>
</dbReference>
<gene>
    <name evidence="3" type="ORF">Cabys_3715</name>
    <name evidence="4" type="ORF">Calab_1392</name>
</gene>
<dbReference type="NCBIfam" id="TIGR00051">
    <property type="entry name" value="YbgC/FadM family acyl-CoA thioesterase"/>
    <property type="match status" value="1"/>
</dbReference>
<dbReference type="HOGENOM" id="CLU_101141_3_2_0"/>
<evidence type="ECO:0000313" key="6">
    <source>
        <dbReference type="Proteomes" id="UP000183868"/>
    </source>
</evidence>
<comment type="similarity">
    <text evidence="1">Belongs to the 4-hydroxybenzoyl-CoA thioesterase family.</text>
</comment>
<sequence>MECTIEFRVRYAETDQMKFAHHAAYIVWFEMARIELLRKIDLSYAQLERDGLLLPVLEVNARFFKPAFFDDLLQIRARFNEIVKARLRIDYQVYRDEQRICEGYSVHAFMNSAGRPVRPPQFFLEKIRK</sequence>
<protein>
    <submittedName>
        <fullName evidence="4">4-hydroxybenzoyl-CoA thioesterase</fullName>
    </submittedName>
    <submittedName>
        <fullName evidence="3">Acyl-CoA thioester hydrolase</fullName>
    </submittedName>
</protein>
<dbReference type="KEGG" id="caby:Cabys_3715"/>
<dbReference type="STRING" id="880073.Cabys_3715"/>
<dbReference type="eggNOG" id="COG0824">
    <property type="taxonomic scope" value="Bacteria"/>
</dbReference>
<organism evidence="4 5">
    <name type="scientific">Caldithrix abyssi DSM 13497</name>
    <dbReference type="NCBI Taxonomy" id="880073"/>
    <lineage>
        <taxon>Bacteria</taxon>
        <taxon>Pseudomonadati</taxon>
        <taxon>Calditrichota</taxon>
        <taxon>Calditrichia</taxon>
        <taxon>Calditrichales</taxon>
        <taxon>Calditrichaceae</taxon>
        <taxon>Caldithrix</taxon>
    </lineage>
</organism>
<dbReference type="InParanoid" id="H1XP23"/>
<accession>H1XP23</accession>
<dbReference type="FunCoup" id="H1XP23">
    <property type="interactions" value="179"/>
</dbReference>
<dbReference type="PANTHER" id="PTHR31793">
    <property type="entry name" value="4-HYDROXYBENZOYL-COA THIOESTERASE FAMILY MEMBER"/>
    <property type="match status" value="1"/>
</dbReference>
<proteinExistence type="inferred from homology"/>
<dbReference type="Proteomes" id="UP000004671">
    <property type="component" value="Chromosome"/>
</dbReference>
<dbReference type="InterPro" id="IPR029069">
    <property type="entry name" value="HotDog_dom_sf"/>
</dbReference>
<dbReference type="Proteomes" id="UP000183868">
    <property type="component" value="Chromosome"/>
</dbReference>
<dbReference type="PaxDb" id="880073-Calab_1392"/>
<reference evidence="3 6" key="2">
    <citation type="submission" date="2016-11" db="EMBL/GenBank/DDBJ databases">
        <title>Genomic analysis of Caldithrix abyssi and proposal of a novel bacterial phylum Caldithrichaeota.</title>
        <authorList>
            <person name="Kublanov I."/>
            <person name="Sigalova O."/>
            <person name="Gavrilov S."/>
            <person name="Lebedinsky A."/>
            <person name="Ivanova N."/>
            <person name="Daum C."/>
            <person name="Reddy T."/>
            <person name="Klenk H.P."/>
            <person name="Goker M."/>
            <person name="Reva O."/>
            <person name="Miroshnichenko M."/>
            <person name="Kyprides N."/>
            <person name="Woyke T."/>
            <person name="Gelfand M."/>
        </authorList>
    </citation>
    <scope>NUCLEOTIDE SEQUENCE [LARGE SCALE GENOMIC DNA]</scope>
    <source>
        <strain evidence="3 6">LF13</strain>
    </source>
</reference>
<dbReference type="SUPFAM" id="SSF54637">
    <property type="entry name" value="Thioesterase/thiol ester dehydrase-isomerase"/>
    <property type="match status" value="1"/>
</dbReference>
<evidence type="ECO:0000313" key="5">
    <source>
        <dbReference type="Proteomes" id="UP000004671"/>
    </source>
</evidence>
<dbReference type="RefSeq" id="WP_006928097.1">
    <property type="nucleotide sequence ID" value="NZ_CM001402.1"/>
</dbReference>
<dbReference type="PANTHER" id="PTHR31793:SF27">
    <property type="entry name" value="NOVEL THIOESTERASE SUPERFAMILY DOMAIN AND SAPOSIN A-TYPE DOMAIN CONTAINING PROTEIN (0610012H03RIK)"/>
    <property type="match status" value="1"/>
</dbReference>
<reference evidence="4 5" key="1">
    <citation type="submission" date="2011-09" db="EMBL/GenBank/DDBJ databases">
        <title>The permanent draft genome of Caldithrix abyssi DSM 13497.</title>
        <authorList>
            <consortium name="US DOE Joint Genome Institute (JGI-PGF)"/>
            <person name="Lucas S."/>
            <person name="Han J."/>
            <person name="Lapidus A."/>
            <person name="Bruce D."/>
            <person name="Goodwin L."/>
            <person name="Pitluck S."/>
            <person name="Peters L."/>
            <person name="Kyrpides N."/>
            <person name="Mavromatis K."/>
            <person name="Ivanova N."/>
            <person name="Mikhailova N."/>
            <person name="Chertkov O."/>
            <person name="Detter J.C."/>
            <person name="Tapia R."/>
            <person name="Han C."/>
            <person name="Land M."/>
            <person name="Hauser L."/>
            <person name="Markowitz V."/>
            <person name="Cheng J.-F."/>
            <person name="Hugenholtz P."/>
            <person name="Woyke T."/>
            <person name="Wu D."/>
            <person name="Spring S."/>
            <person name="Brambilla E."/>
            <person name="Klenk H.-P."/>
            <person name="Eisen J.A."/>
        </authorList>
    </citation>
    <scope>NUCLEOTIDE SEQUENCE [LARGE SCALE GENOMIC DNA]</scope>
    <source>
        <strain evidence="4 5">DSM 13497</strain>
    </source>
</reference>
<dbReference type="EMBL" id="CM001402">
    <property type="protein sequence ID" value="EHO41015.1"/>
    <property type="molecule type" value="Genomic_DNA"/>
</dbReference>
<keyword evidence="5" id="KW-1185">Reference proteome</keyword>
<dbReference type="InterPro" id="IPR050563">
    <property type="entry name" value="4-hydroxybenzoyl-CoA_TE"/>
</dbReference>
<dbReference type="AlphaFoldDB" id="H1XP23"/>
<name>H1XP23_CALAY</name>
<dbReference type="GO" id="GO:0047617">
    <property type="term" value="F:fatty acyl-CoA hydrolase activity"/>
    <property type="evidence" value="ECO:0007669"/>
    <property type="project" value="TreeGrafter"/>
</dbReference>
<dbReference type="PIRSF" id="PIRSF003230">
    <property type="entry name" value="YbgC"/>
    <property type="match status" value="1"/>
</dbReference>
<dbReference type="Gene3D" id="3.10.129.10">
    <property type="entry name" value="Hotdog Thioesterase"/>
    <property type="match status" value="1"/>
</dbReference>
<dbReference type="Pfam" id="PF13279">
    <property type="entry name" value="4HBT_2"/>
    <property type="match status" value="1"/>
</dbReference>
<evidence type="ECO:0000256" key="1">
    <source>
        <dbReference type="ARBA" id="ARBA00005953"/>
    </source>
</evidence>
<dbReference type="CDD" id="cd00586">
    <property type="entry name" value="4HBT"/>
    <property type="match status" value="1"/>
</dbReference>
<dbReference type="InterPro" id="IPR006684">
    <property type="entry name" value="YbgC/YbaW"/>
</dbReference>
<evidence type="ECO:0000256" key="2">
    <source>
        <dbReference type="ARBA" id="ARBA00022801"/>
    </source>
</evidence>
<dbReference type="OrthoDB" id="9800856at2"/>
<evidence type="ECO:0000313" key="4">
    <source>
        <dbReference type="EMBL" id="EHO41015.1"/>
    </source>
</evidence>
<keyword evidence="2 3" id="KW-0378">Hydrolase</keyword>